<evidence type="ECO:0000313" key="1">
    <source>
        <dbReference type="EMBL" id="SEO49315.1"/>
    </source>
</evidence>
<dbReference type="InterPro" id="IPR009922">
    <property type="entry name" value="DUF1457"/>
</dbReference>
<dbReference type="Proteomes" id="UP000199615">
    <property type="component" value="Unassembled WGS sequence"/>
</dbReference>
<dbReference type="PIRSF" id="PIRSF031878">
    <property type="entry name" value="UCP031878"/>
    <property type="match status" value="1"/>
</dbReference>
<reference evidence="2" key="1">
    <citation type="submission" date="2016-10" db="EMBL/GenBank/DDBJ databases">
        <authorList>
            <person name="Varghese N."/>
            <person name="Submissions S."/>
        </authorList>
    </citation>
    <scope>NUCLEOTIDE SEQUENCE [LARGE SCALE GENOMIC DNA]</scope>
    <source>
        <strain evidence="2">DSM 123</strain>
    </source>
</reference>
<accession>A0A1H8Q4Z5</accession>
<dbReference type="Pfam" id="PF07310">
    <property type="entry name" value="PAS_5"/>
    <property type="match status" value="1"/>
</dbReference>
<proteinExistence type="predicted"/>
<protein>
    <submittedName>
        <fullName evidence="1">PAS domain-containing protein</fullName>
    </submittedName>
</protein>
<dbReference type="OrthoDB" id="8480244at2"/>
<organism evidence="1 2">
    <name type="scientific">Rhodopseudomonas pseudopalustris</name>
    <dbReference type="NCBI Taxonomy" id="1513892"/>
    <lineage>
        <taxon>Bacteria</taxon>
        <taxon>Pseudomonadati</taxon>
        <taxon>Pseudomonadota</taxon>
        <taxon>Alphaproteobacteria</taxon>
        <taxon>Hyphomicrobiales</taxon>
        <taxon>Nitrobacteraceae</taxon>
        <taxon>Rhodopseudomonas</taxon>
    </lineage>
</organism>
<keyword evidence="2" id="KW-1185">Reference proteome</keyword>
<name>A0A1H8Q4Z5_9BRAD</name>
<gene>
    <name evidence="1" type="ORF">SAMN05444123_10361</name>
</gene>
<dbReference type="AlphaFoldDB" id="A0A1H8Q4Z5"/>
<dbReference type="RefSeq" id="WP_092682565.1">
    <property type="nucleotide sequence ID" value="NZ_FODT01000003.1"/>
</dbReference>
<sequence>MKHPSSRAFFAYWDRQRGAAPTPQRSEIEPGAVRELLGDIFVLSCDSSAGYPFRVAGTRLCALLGRDLKGESLTGLFAADSRQECEDILGVVAEEALPLVAGATTASGDGSIAHLELLLLPFAARAHTPLSMTGLLAPLGARIAGEFGELRLTAWRTLGRPSRRLRPRVLRKWEVARGLMVYEGLR</sequence>
<dbReference type="EMBL" id="FODT01000003">
    <property type="protein sequence ID" value="SEO49315.1"/>
    <property type="molecule type" value="Genomic_DNA"/>
</dbReference>
<evidence type="ECO:0000313" key="2">
    <source>
        <dbReference type="Proteomes" id="UP000199615"/>
    </source>
</evidence>